<dbReference type="Gene3D" id="1.10.1200.10">
    <property type="entry name" value="ACP-like"/>
    <property type="match status" value="1"/>
</dbReference>
<reference evidence="9 10" key="1">
    <citation type="submission" date="2018-11" db="EMBL/GenBank/DDBJ databases">
        <title>Genome squencing of methanotrophic bacteria isolated from alkaline groundwater in Korea.</title>
        <authorList>
            <person name="Nguyen L.N."/>
        </authorList>
    </citation>
    <scope>NUCLEOTIDE SEQUENCE [LARGE SCALE GENOMIC DNA]</scope>
    <source>
        <strain evidence="9 10">GW6</strain>
    </source>
</reference>
<evidence type="ECO:0000256" key="7">
    <source>
        <dbReference type="PIRSR" id="PIRSR001111-50"/>
    </source>
</evidence>
<comment type="cofactor">
    <cofactor evidence="7">
        <name>pantetheine 4'-phosphate</name>
        <dbReference type="ChEBI" id="CHEBI:47942"/>
    </cofactor>
    <text evidence="7">Binds 1 phosphopantetheine covalently.</text>
</comment>
<dbReference type="PRINTS" id="PR01398">
    <property type="entry name" value="ISCHRISMTASE"/>
</dbReference>
<dbReference type="EC" id="3.3.2.1" evidence="2"/>
<comment type="catalytic activity">
    <reaction evidence="6">
        <text>isochorismate + H2O = (2S,3S)-2,3-dihydroxy-2,3-dihydrobenzoate + pyruvate</text>
        <dbReference type="Rhea" id="RHEA:11112"/>
        <dbReference type="ChEBI" id="CHEBI:15361"/>
        <dbReference type="ChEBI" id="CHEBI:15377"/>
        <dbReference type="ChEBI" id="CHEBI:29780"/>
        <dbReference type="ChEBI" id="CHEBI:58764"/>
        <dbReference type="EC" id="3.3.2.1"/>
    </reaction>
</comment>
<accession>A0A3G8MAV0</accession>
<feature type="domain" description="Carrier" evidence="8">
    <location>
        <begin position="214"/>
        <end position="289"/>
    </location>
</feature>
<evidence type="ECO:0000256" key="3">
    <source>
        <dbReference type="ARBA" id="ARBA00022450"/>
    </source>
</evidence>
<sequence>MAIQSLASYAMPGPDSFRINKVNWSFAPERAALLIHDMQDYFVGFYGEESPLVDQLVSNIRRMRAFFRAHGAPVIYTAQPIEQSDEDRGLLSDMWGPGLNAHPDQHKIVEALSPEADDKVLTKWRYSAFKRSSLAEMMKDMGRDQLAICGVYGHIGCLTTALDAFMHDIKPFMIADAIGDFSLEDHLMTLNYVAGRCGMVVGVDELLAARNTHSAPLTREDLKKQLLSALDVEESDFDPDENLIDYGLDSVRVMMLVTEWRKLGIDVGFDELAKKPTLNGWWDIIDRRLAAVVSA</sequence>
<evidence type="ECO:0000256" key="2">
    <source>
        <dbReference type="ARBA" id="ARBA00012100"/>
    </source>
</evidence>
<dbReference type="Pfam" id="PF00550">
    <property type="entry name" value="PP-binding"/>
    <property type="match status" value="1"/>
</dbReference>
<dbReference type="InterPro" id="IPR016291">
    <property type="entry name" value="Isochorismatase"/>
</dbReference>
<evidence type="ECO:0000259" key="8">
    <source>
        <dbReference type="PROSITE" id="PS50075"/>
    </source>
</evidence>
<gene>
    <name evidence="9" type="ORF">EHO51_17325</name>
</gene>
<evidence type="ECO:0000256" key="6">
    <source>
        <dbReference type="ARBA" id="ARBA00048590"/>
    </source>
</evidence>
<name>A0A3G8MAV0_9HYPH</name>
<dbReference type="KEGG" id="mros:EHO51_17325"/>
<dbReference type="SUPFAM" id="SSF47336">
    <property type="entry name" value="ACP-like"/>
    <property type="match status" value="1"/>
</dbReference>
<dbReference type="Pfam" id="PF00857">
    <property type="entry name" value="Isochorismatase"/>
    <property type="match status" value="1"/>
</dbReference>
<dbReference type="PANTHER" id="PTHR43540:SF3">
    <property type="entry name" value="ENTEROBACTIN SYNTHASE COMPONENT B"/>
    <property type="match status" value="1"/>
</dbReference>
<comment type="pathway">
    <text evidence="1">Siderophore biosynthesis.</text>
</comment>
<evidence type="ECO:0000313" key="9">
    <source>
        <dbReference type="EMBL" id="AZG78350.1"/>
    </source>
</evidence>
<dbReference type="InterPro" id="IPR036736">
    <property type="entry name" value="ACP-like_sf"/>
</dbReference>
<dbReference type="GO" id="GO:0008908">
    <property type="term" value="F:isochorismatase activity"/>
    <property type="evidence" value="ECO:0007669"/>
    <property type="project" value="UniProtKB-EC"/>
</dbReference>
<dbReference type="SUPFAM" id="SSF52499">
    <property type="entry name" value="Isochorismatase-like hydrolases"/>
    <property type="match status" value="1"/>
</dbReference>
<feature type="modified residue" description="O-(pantetheine 4'-phosphoryl)serine" evidence="7">
    <location>
        <position position="250"/>
    </location>
</feature>
<protein>
    <recommendedName>
        <fullName evidence="2">isochorismatase</fullName>
        <ecNumber evidence="2">3.3.2.1</ecNumber>
    </recommendedName>
</protein>
<dbReference type="InterPro" id="IPR050272">
    <property type="entry name" value="Isochorismatase-like_hydrls"/>
</dbReference>
<evidence type="ECO:0000313" key="10">
    <source>
        <dbReference type="Proteomes" id="UP000273982"/>
    </source>
</evidence>
<evidence type="ECO:0000256" key="5">
    <source>
        <dbReference type="ARBA" id="ARBA00022801"/>
    </source>
</evidence>
<dbReference type="PROSITE" id="PS50075">
    <property type="entry name" value="CARRIER"/>
    <property type="match status" value="1"/>
</dbReference>
<proteinExistence type="predicted"/>
<dbReference type="FunFam" id="3.40.50.850:FF:000002">
    <property type="entry name" value="Vibriobactin-specific isochorismatase"/>
    <property type="match status" value="1"/>
</dbReference>
<dbReference type="AlphaFoldDB" id="A0A3G8MAV0"/>
<evidence type="ECO:0000256" key="4">
    <source>
        <dbReference type="ARBA" id="ARBA00022553"/>
    </source>
</evidence>
<keyword evidence="5" id="KW-0378">Hydrolase</keyword>
<organism evidence="9 10">
    <name type="scientific">Methylocystis rosea</name>
    <dbReference type="NCBI Taxonomy" id="173366"/>
    <lineage>
        <taxon>Bacteria</taxon>
        <taxon>Pseudomonadati</taxon>
        <taxon>Pseudomonadota</taxon>
        <taxon>Alphaproteobacteria</taxon>
        <taxon>Hyphomicrobiales</taxon>
        <taxon>Methylocystaceae</taxon>
        <taxon>Methylocystis</taxon>
    </lineage>
</organism>
<dbReference type="Gene3D" id="3.40.50.850">
    <property type="entry name" value="Isochorismatase-like"/>
    <property type="match status" value="1"/>
</dbReference>
<dbReference type="Proteomes" id="UP000273982">
    <property type="component" value="Chromosome"/>
</dbReference>
<dbReference type="InterPro" id="IPR036380">
    <property type="entry name" value="Isochorismatase-like_sf"/>
</dbReference>
<dbReference type="InterPro" id="IPR009081">
    <property type="entry name" value="PP-bd_ACP"/>
</dbReference>
<evidence type="ECO:0000256" key="1">
    <source>
        <dbReference type="ARBA" id="ARBA00004924"/>
    </source>
</evidence>
<keyword evidence="4 7" id="KW-0597">Phosphoprotein</keyword>
<dbReference type="PIRSF" id="PIRSF001111">
    <property type="entry name" value="Isochorismatase"/>
    <property type="match status" value="1"/>
</dbReference>
<dbReference type="PANTHER" id="PTHR43540">
    <property type="entry name" value="PEROXYUREIDOACRYLATE/UREIDOACRYLATE AMIDOHYDROLASE-RELATED"/>
    <property type="match status" value="1"/>
</dbReference>
<dbReference type="EMBL" id="CP034086">
    <property type="protein sequence ID" value="AZG78350.1"/>
    <property type="molecule type" value="Genomic_DNA"/>
</dbReference>
<dbReference type="RefSeq" id="WP_124739896.1">
    <property type="nucleotide sequence ID" value="NZ_CP034086.1"/>
</dbReference>
<keyword evidence="3 7" id="KW-0596">Phosphopantetheine</keyword>
<dbReference type="InterPro" id="IPR000868">
    <property type="entry name" value="Isochorismatase-like_dom"/>
</dbReference>